<accession>A0AAE0TIE9</accession>
<gene>
    <name evidence="1" type="ORF">CHS0354_039006</name>
</gene>
<dbReference type="AlphaFoldDB" id="A0AAE0TIE9"/>
<organism evidence="1 2">
    <name type="scientific">Potamilus streckersoni</name>
    <dbReference type="NCBI Taxonomy" id="2493646"/>
    <lineage>
        <taxon>Eukaryota</taxon>
        <taxon>Metazoa</taxon>
        <taxon>Spiralia</taxon>
        <taxon>Lophotrochozoa</taxon>
        <taxon>Mollusca</taxon>
        <taxon>Bivalvia</taxon>
        <taxon>Autobranchia</taxon>
        <taxon>Heteroconchia</taxon>
        <taxon>Palaeoheterodonta</taxon>
        <taxon>Unionida</taxon>
        <taxon>Unionoidea</taxon>
        <taxon>Unionidae</taxon>
        <taxon>Ambleminae</taxon>
        <taxon>Lampsilini</taxon>
        <taxon>Potamilus</taxon>
    </lineage>
</organism>
<name>A0AAE0TIE9_9BIVA</name>
<dbReference type="EMBL" id="JAEAOA010002271">
    <property type="protein sequence ID" value="KAK3610955.1"/>
    <property type="molecule type" value="Genomic_DNA"/>
</dbReference>
<proteinExistence type="predicted"/>
<reference evidence="1" key="3">
    <citation type="submission" date="2023-05" db="EMBL/GenBank/DDBJ databases">
        <authorList>
            <person name="Smith C.H."/>
        </authorList>
    </citation>
    <scope>NUCLEOTIDE SEQUENCE</scope>
    <source>
        <strain evidence="1">CHS0354</strain>
        <tissue evidence="1">Mantle</tissue>
    </source>
</reference>
<evidence type="ECO:0000313" key="1">
    <source>
        <dbReference type="EMBL" id="KAK3610955.1"/>
    </source>
</evidence>
<protein>
    <submittedName>
        <fullName evidence="1">Uncharacterized protein</fullName>
    </submittedName>
</protein>
<keyword evidence="2" id="KW-1185">Reference proteome</keyword>
<evidence type="ECO:0000313" key="2">
    <source>
        <dbReference type="Proteomes" id="UP001195483"/>
    </source>
</evidence>
<dbReference type="Proteomes" id="UP001195483">
    <property type="component" value="Unassembled WGS sequence"/>
</dbReference>
<sequence length="91" mass="10120">MKPDTTQDGPCTARRQDTMNRIQSVEYWAIYEELYDIKVKSAVPVEASKVKPSDDGCMEAAVCLNPAFTLYVNNELKTRNALTNSQNSSSA</sequence>
<reference evidence="1" key="2">
    <citation type="journal article" date="2021" name="Genome Biol. Evol.">
        <title>Developing a high-quality reference genome for a parasitic bivalve with doubly uniparental inheritance (Bivalvia: Unionida).</title>
        <authorList>
            <person name="Smith C.H."/>
        </authorList>
    </citation>
    <scope>NUCLEOTIDE SEQUENCE</scope>
    <source>
        <strain evidence="1">CHS0354</strain>
        <tissue evidence="1">Mantle</tissue>
    </source>
</reference>
<comment type="caution">
    <text evidence="1">The sequence shown here is derived from an EMBL/GenBank/DDBJ whole genome shotgun (WGS) entry which is preliminary data.</text>
</comment>
<reference evidence="1" key="1">
    <citation type="journal article" date="2021" name="Genome Biol. Evol.">
        <title>A High-Quality Reference Genome for a Parasitic Bivalve with Doubly Uniparental Inheritance (Bivalvia: Unionida).</title>
        <authorList>
            <person name="Smith C.H."/>
        </authorList>
    </citation>
    <scope>NUCLEOTIDE SEQUENCE</scope>
    <source>
        <strain evidence="1">CHS0354</strain>
    </source>
</reference>